<evidence type="ECO:0000313" key="5">
    <source>
        <dbReference type="Proteomes" id="UP001500194"/>
    </source>
</evidence>
<gene>
    <name evidence="4" type="ORF">GCM10009019_22110</name>
</gene>
<keyword evidence="5" id="KW-1185">Reference proteome</keyword>
<dbReference type="Proteomes" id="UP001500194">
    <property type="component" value="Unassembled WGS sequence"/>
</dbReference>
<dbReference type="Gene3D" id="3.40.50.1820">
    <property type="entry name" value="alpha/beta hydrolase"/>
    <property type="match status" value="1"/>
</dbReference>
<dbReference type="InterPro" id="IPR000073">
    <property type="entry name" value="AB_hydrolase_1"/>
</dbReference>
<dbReference type="InterPro" id="IPR002410">
    <property type="entry name" value="Peptidase_S33"/>
</dbReference>
<evidence type="ECO:0000256" key="2">
    <source>
        <dbReference type="ARBA" id="ARBA00022801"/>
    </source>
</evidence>
<dbReference type="GeneID" id="68573108"/>
<dbReference type="SUPFAM" id="SSF53474">
    <property type="entry name" value="alpha/beta-Hydrolases"/>
    <property type="match status" value="1"/>
</dbReference>
<sequence>MYADVNGAELYYEVLGEENDDAIVILHGGPGISDHQKGKQAYEALADDYEVVVYDHRGCGQSSLTKPYSNEQYAADVEGLREELDLGEIAIIGGSYGGFITQEYATTYGDDLAGFVLRDTAPTGEYEENAWENARESWDELKAHAFDIPDITWDEFSRVMDGDVRSDEEFERVWLGMLPLYEPDMSQFDADAAREGVDSLDFHHETHNVMFTEEYPTMDYTDGLPDVETPALVTVGRHDWITPPEASVEIADLFPDSRLVVFENSGHSPNLDQHDQYIARVREFFAEIGFGPAADGGEN</sequence>
<reference evidence="4 5" key="1">
    <citation type="journal article" date="2019" name="Int. J. Syst. Evol. Microbiol.">
        <title>The Global Catalogue of Microorganisms (GCM) 10K type strain sequencing project: providing services to taxonomists for standard genome sequencing and annotation.</title>
        <authorList>
            <consortium name="The Broad Institute Genomics Platform"/>
            <consortium name="The Broad Institute Genome Sequencing Center for Infectious Disease"/>
            <person name="Wu L."/>
            <person name="Ma J."/>
        </authorList>
    </citation>
    <scope>NUCLEOTIDE SEQUENCE [LARGE SCALE GENOMIC DNA]</scope>
    <source>
        <strain evidence="4 5">JCM 16327</strain>
    </source>
</reference>
<dbReference type="AlphaFoldDB" id="A0AAV3T2M1"/>
<comment type="caution">
    <text evidence="4">The sequence shown here is derived from an EMBL/GenBank/DDBJ whole genome shotgun (WGS) entry which is preliminary data.</text>
</comment>
<dbReference type="PANTHER" id="PTHR43798">
    <property type="entry name" value="MONOACYLGLYCEROL LIPASE"/>
    <property type="match status" value="1"/>
</dbReference>
<dbReference type="EMBL" id="BAAADU010000002">
    <property type="protein sequence ID" value="GAA0657514.1"/>
    <property type="molecule type" value="Genomic_DNA"/>
</dbReference>
<name>A0AAV3T2M1_9EURY</name>
<accession>A0AAV3T2M1</accession>
<dbReference type="InterPro" id="IPR050266">
    <property type="entry name" value="AB_hydrolase_sf"/>
</dbReference>
<proteinExistence type="inferred from homology"/>
<dbReference type="GO" id="GO:0008233">
    <property type="term" value="F:peptidase activity"/>
    <property type="evidence" value="ECO:0007669"/>
    <property type="project" value="InterPro"/>
</dbReference>
<evidence type="ECO:0000313" key="4">
    <source>
        <dbReference type="EMBL" id="GAA0657514.1"/>
    </source>
</evidence>
<comment type="similarity">
    <text evidence="1">Belongs to the peptidase S33 family.</text>
</comment>
<dbReference type="Pfam" id="PF00561">
    <property type="entry name" value="Abhydrolase_1"/>
    <property type="match status" value="1"/>
</dbReference>
<evidence type="ECO:0000256" key="1">
    <source>
        <dbReference type="ARBA" id="ARBA00010088"/>
    </source>
</evidence>
<dbReference type="RefSeq" id="WP_227259700.1">
    <property type="nucleotide sequence ID" value="NZ_BAAADU010000002.1"/>
</dbReference>
<dbReference type="GO" id="GO:0016020">
    <property type="term" value="C:membrane"/>
    <property type="evidence" value="ECO:0007669"/>
    <property type="project" value="TreeGrafter"/>
</dbReference>
<feature type="domain" description="AB hydrolase-1" evidence="3">
    <location>
        <begin position="22"/>
        <end position="272"/>
    </location>
</feature>
<organism evidence="4 5">
    <name type="scientific">Salarchaeum japonicum</name>
    <dbReference type="NCBI Taxonomy" id="555573"/>
    <lineage>
        <taxon>Archaea</taxon>
        <taxon>Methanobacteriati</taxon>
        <taxon>Methanobacteriota</taxon>
        <taxon>Stenosarchaea group</taxon>
        <taxon>Halobacteria</taxon>
        <taxon>Halobacteriales</taxon>
        <taxon>Halobacteriaceae</taxon>
    </lineage>
</organism>
<keyword evidence="2 4" id="KW-0378">Hydrolase</keyword>
<dbReference type="PRINTS" id="PR00793">
    <property type="entry name" value="PROAMNOPTASE"/>
</dbReference>
<dbReference type="InterPro" id="IPR029058">
    <property type="entry name" value="AB_hydrolase_fold"/>
</dbReference>
<protein>
    <submittedName>
        <fullName evidence="4">Alpha/beta hydrolase</fullName>
    </submittedName>
</protein>
<dbReference type="GO" id="GO:0006508">
    <property type="term" value="P:proteolysis"/>
    <property type="evidence" value="ECO:0007669"/>
    <property type="project" value="InterPro"/>
</dbReference>
<dbReference type="PANTHER" id="PTHR43798:SF33">
    <property type="entry name" value="HYDROLASE, PUTATIVE (AFU_ORTHOLOGUE AFUA_2G14860)-RELATED"/>
    <property type="match status" value="1"/>
</dbReference>
<evidence type="ECO:0000259" key="3">
    <source>
        <dbReference type="Pfam" id="PF00561"/>
    </source>
</evidence>